<accession>A0A128EGB1</accession>
<dbReference type="CDD" id="cd22355">
    <property type="entry name" value="Sau3AI_C"/>
    <property type="match status" value="1"/>
</dbReference>
<dbReference type="InterPro" id="IPR011337">
    <property type="entry name" value="DNA_rep_MutH/RE_typeII_Sau3AI"/>
</dbReference>
<dbReference type="Gene3D" id="3.40.600.10">
    <property type="entry name" value="DNA mismatch repair MutH/Restriction endonuclease, type II"/>
    <property type="match status" value="2"/>
</dbReference>
<dbReference type="RefSeq" id="WP_242647987.1">
    <property type="nucleotide sequence ID" value="NZ_CP053844.1"/>
</dbReference>
<keyword evidence="2" id="KW-0255">Endonuclease</keyword>
<dbReference type="GO" id="GO:0003677">
    <property type="term" value="F:DNA binding"/>
    <property type="evidence" value="ECO:0007669"/>
    <property type="project" value="InterPro"/>
</dbReference>
<keyword evidence="3 5" id="KW-0378">Hydrolase</keyword>
<organism evidence="5 6">
    <name type="scientific">Campylobacter geochelonis</name>
    <dbReference type="NCBI Taxonomy" id="1780362"/>
    <lineage>
        <taxon>Bacteria</taxon>
        <taxon>Pseudomonadati</taxon>
        <taxon>Campylobacterota</taxon>
        <taxon>Epsilonproteobacteria</taxon>
        <taxon>Campylobacterales</taxon>
        <taxon>Campylobacteraceae</taxon>
        <taxon>Campylobacter</taxon>
    </lineage>
</organism>
<evidence type="ECO:0000256" key="1">
    <source>
        <dbReference type="ARBA" id="ARBA00022722"/>
    </source>
</evidence>
<evidence type="ECO:0000313" key="6">
    <source>
        <dbReference type="Proteomes" id="UP000069632"/>
    </source>
</evidence>
<keyword evidence="1" id="KW-0540">Nuclease</keyword>
<dbReference type="Pfam" id="PF02976">
    <property type="entry name" value="MutH"/>
    <property type="match status" value="1"/>
</dbReference>
<dbReference type="NCBIfam" id="NF040973">
    <property type="entry name" value="restrict_Sau3AI"/>
    <property type="match status" value="1"/>
</dbReference>
<evidence type="ECO:0000259" key="4">
    <source>
        <dbReference type="SMART" id="SM00927"/>
    </source>
</evidence>
<proteinExistence type="predicted"/>
<dbReference type="EC" id="3.1.21.4" evidence="5"/>
<feature type="domain" description="DNA mismatch repair MutH/Type II restriction enzyme Sau3AI" evidence="4">
    <location>
        <begin position="72"/>
        <end position="176"/>
    </location>
</feature>
<evidence type="ECO:0000256" key="3">
    <source>
        <dbReference type="ARBA" id="ARBA00022801"/>
    </source>
</evidence>
<name>A0A128EGB1_9BACT</name>
<dbReference type="SMART" id="SM00927">
    <property type="entry name" value="MutH"/>
    <property type="match status" value="1"/>
</dbReference>
<reference evidence="5 6" key="1">
    <citation type="submission" date="2016-02" db="EMBL/GenBank/DDBJ databases">
        <authorList>
            <consortium name="Pathogen Informatics"/>
        </authorList>
    </citation>
    <scope>NUCLEOTIDE SEQUENCE [LARGE SCALE GENOMIC DNA]</scope>
    <source>
        <strain evidence="5 6">RC20</strain>
    </source>
</reference>
<dbReference type="SUPFAM" id="SSF52980">
    <property type="entry name" value="Restriction endonuclease-like"/>
    <property type="match status" value="2"/>
</dbReference>
<dbReference type="Proteomes" id="UP000069632">
    <property type="component" value="Unassembled WGS sequence"/>
</dbReference>
<dbReference type="AlphaFoldDB" id="A0A128EGB1"/>
<sequence>MNKINMGIEFPYDKTKPKSIEKYAKNLIGKTFRDVLKSNFTDNKLIQQIAYFNNPKSKGSLGNLLEEFYFLYKPNSDSSADFPEAGVELKVTPYEITSNRKIRAGERLVITMIPNNKPIDKNFKKSHLIDKLKLILFVLYLRNKKLQRIDYKINYVNLFNILSKKCKDDLEIIIDDYKKIVSKIQSGLAHKLSESDTQYLGACTKGASAARSLQNQFYNDKVKAKRRAFSLKQSYMTYIINHYILNNVETFDSIFHSNELKNTSFESAIINKISNFIDKSEDELYSKFEITRSKRANNSLIMTILGVKTDNAKEFEKANIQIKTIRVKKNGEPREHMSFPTFKILEFIAEDFEASKLYNIFSQTKFLFVIFQEKEDGLYYLNGAKFWNMPIVQLEKSGKKEWKMYQNKFKNGIKFNIRCCENSIIIDNDLPTASNTNIFHVRLHSTNTAYVINGTKYGRGKESDMDILPNGDKMTKQCFWLNKSYIKKQIKELIL</sequence>
<evidence type="ECO:0000256" key="2">
    <source>
        <dbReference type="ARBA" id="ARBA00022759"/>
    </source>
</evidence>
<dbReference type="CDD" id="cd22356">
    <property type="entry name" value="Sau3AI_N-like"/>
    <property type="match status" value="1"/>
</dbReference>
<dbReference type="GO" id="GO:0009036">
    <property type="term" value="F:type II site-specific deoxyribonuclease activity"/>
    <property type="evidence" value="ECO:0007669"/>
    <property type="project" value="UniProtKB-EC"/>
</dbReference>
<dbReference type="EMBL" id="FIZP01000003">
    <property type="protein sequence ID" value="CZE47442.1"/>
    <property type="molecule type" value="Genomic_DNA"/>
</dbReference>
<protein>
    <submittedName>
        <fullName evidence="5">Type-2 restriction enzyme Sau3AI</fullName>
        <ecNumber evidence="5">3.1.21.4</ecNumber>
    </submittedName>
</protein>
<gene>
    <name evidence="5" type="primary">sau3AIR</name>
    <name evidence="5" type="ORF">ERS672216_00886</name>
</gene>
<dbReference type="InterPro" id="IPR011335">
    <property type="entry name" value="Restrct_endonuc-II-like"/>
</dbReference>
<evidence type="ECO:0000313" key="5">
    <source>
        <dbReference type="EMBL" id="CZE47442.1"/>
    </source>
</evidence>
<keyword evidence="6" id="KW-1185">Reference proteome</keyword>
<dbReference type="InterPro" id="IPR037057">
    <property type="entry name" value="DNA_rep_MutH/T2_RE_sf"/>
</dbReference>